<keyword evidence="1" id="KW-1133">Transmembrane helix</keyword>
<keyword evidence="1" id="KW-0472">Membrane</keyword>
<dbReference type="Proteomes" id="UP000588647">
    <property type="component" value="Unassembled WGS sequence"/>
</dbReference>
<keyword evidence="4" id="KW-1185">Reference proteome</keyword>
<evidence type="ECO:0000313" key="3">
    <source>
        <dbReference type="EMBL" id="MBB4001888.1"/>
    </source>
</evidence>
<dbReference type="InterPro" id="IPR005804">
    <property type="entry name" value="FA_desaturase_dom"/>
</dbReference>
<proteinExistence type="predicted"/>
<accession>A0A7W6HBI6</accession>
<comment type="caution">
    <text evidence="3">The sequence shown here is derived from an EMBL/GenBank/DDBJ whole genome shotgun (WGS) entry which is preliminary data.</text>
</comment>
<dbReference type="Pfam" id="PF00487">
    <property type="entry name" value="FA_desaturase"/>
    <property type="match status" value="1"/>
</dbReference>
<evidence type="ECO:0000256" key="1">
    <source>
        <dbReference type="SAM" id="Phobius"/>
    </source>
</evidence>
<feature type="domain" description="Fatty acid desaturase" evidence="2">
    <location>
        <begin position="44"/>
        <end position="268"/>
    </location>
</feature>
<gene>
    <name evidence="3" type="ORF">GGR03_000935</name>
</gene>
<protein>
    <submittedName>
        <fullName evidence="3">Fatty acid desaturase</fullName>
    </submittedName>
</protein>
<feature type="transmembrane region" description="Helical" evidence="1">
    <location>
        <begin position="168"/>
        <end position="185"/>
    </location>
</feature>
<evidence type="ECO:0000313" key="4">
    <source>
        <dbReference type="Proteomes" id="UP000588647"/>
    </source>
</evidence>
<sequence length="295" mass="31727">MNRRATSGISLAPSYSLSVLKLTLWASGIAALLAAAATASGPMILAIIAGLAILYAHGLELQHEALHGILLPGERANRFAGLVLGAPMLAGFTDTRIRHLHHHRHVGTPGDVFDRSCRDFRSPRALFLHVFEPDRLLRFAGTTIAMAGGCRIAPHGRRSFAMARHEQILLAGLALALLAAGLGAAPRLLLVGWLIPAFVVAPPLHFLMTAAEHLGRPTATRRAEENARSYRAPSVWSYLVNFDNYHVEHHLCPAMPFHRLPRLYAARTGADPETPGLREAASEVAAAIVACSRGS</sequence>
<name>A0A7W6HBI6_9HYPH</name>
<evidence type="ECO:0000259" key="2">
    <source>
        <dbReference type="Pfam" id="PF00487"/>
    </source>
</evidence>
<organism evidence="3 4">
    <name type="scientific">Aurantimonas endophytica</name>
    <dbReference type="NCBI Taxonomy" id="1522175"/>
    <lineage>
        <taxon>Bacteria</taxon>
        <taxon>Pseudomonadati</taxon>
        <taxon>Pseudomonadota</taxon>
        <taxon>Alphaproteobacteria</taxon>
        <taxon>Hyphomicrobiales</taxon>
        <taxon>Aurantimonadaceae</taxon>
        <taxon>Aurantimonas</taxon>
    </lineage>
</organism>
<keyword evidence="1" id="KW-0812">Transmembrane</keyword>
<feature type="transmembrane region" description="Helical" evidence="1">
    <location>
        <begin position="24"/>
        <end position="56"/>
    </location>
</feature>
<dbReference type="EMBL" id="JACIEM010000001">
    <property type="protein sequence ID" value="MBB4001888.1"/>
    <property type="molecule type" value="Genomic_DNA"/>
</dbReference>
<dbReference type="AlphaFoldDB" id="A0A7W6HBI6"/>
<dbReference type="GO" id="GO:0006629">
    <property type="term" value="P:lipid metabolic process"/>
    <property type="evidence" value="ECO:0007669"/>
    <property type="project" value="InterPro"/>
</dbReference>
<feature type="transmembrane region" description="Helical" evidence="1">
    <location>
        <begin position="191"/>
        <end position="211"/>
    </location>
</feature>
<dbReference type="RefSeq" id="WP_183206360.1">
    <property type="nucleotide sequence ID" value="NZ_JAAAMM010000001.1"/>
</dbReference>
<reference evidence="3 4" key="1">
    <citation type="submission" date="2020-08" db="EMBL/GenBank/DDBJ databases">
        <title>Genomic Encyclopedia of Type Strains, Phase IV (KMG-IV): sequencing the most valuable type-strain genomes for metagenomic binning, comparative biology and taxonomic classification.</title>
        <authorList>
            <person name="Goeker M."/>
        </authorList>
    </citation>
    <scope>NUCLEOTIDE SEQUENCE [LARGE SCALE GENOMIC DNA]</scope>
    <source>
        <strain evidence="3 4">DSM 103570</strain>
    </source>
</reference>